<dbReference type="EMBL" id="JANPWB010000001">
    <property type="protein sequence ID" value="KAJ1216129.1"/>
    <property type="molecule type" value="Genomic_DNA"/>
</dbReference>
<gene>
    <name evidence="2" type="ORF">NDU88_003735</name>
</gene>
<evidence type="ECO:0000313" key="3">
    <source>
        <dbReference type="Proteomes" id="UP001066276"/>
    </source>
</evidence>
<evidence type="ECO:0000313" key="2">
    <source>
        <dbReference type="EMBL" id="KAJ1216129.1"/>
    </source>
</evidence>
<dbReference type="Proteomes" id="UP001066276">
    <property type="component" value="Chromosome 1_1"/>
</dbReference>
<protein>
    <submittedName>
        <fullName evidence="2">Uncharacterized protein</fullName>
    </submittedName>
</protein>
<sequence>MEGRVLRCCLRSYRSPRATQVSGAPAGGLRVPGKKRERRSEASGGSLQDRVQLQLEAAAQPLAADLSAIFRVPDLFGGGSALSPRAARRPHTADPRRLLDASLLLIGGALNAPPAPPPPVYSLPPSRACLLGRHLRSFEDEIYVPHPVCDMCTQRALPRDHACDQDGLELGMLCVGLKLAWQLRGGSRCGRTGVEAVLSDLGNKENT</sequence>
<comment type="caution">
    <text evidence="2">The sequence shown here is derived from an EMBL/GenBank/DDBJ whole genome shotgun (WGS) entry which is preliminary data.</text>
</comment>
<dbReference type="AlphaFoldDB" id="A0AAV7WW55"/>
<proteinExistence type="predicted"/>
<evidence type="ECO:0000256" key="1">
    <source>
        <dbReference type="SAM" id="MobiDB-lite"/>
    </source>
</evidence>
<keyword evidence="3" id="KW-1185">Reference proteome</keyword>
<name>A0AAV7WW55_PLEWA</name>
<reference evidence="2" key="1">
    <citation type="journal article" date="2022" name="bioRxiv">
        <title>Sequencing and chromosome-scale assembly of the giantPleurodeles waltlgenome.</title>
        <authorList>
            <person name="Brown T."/>
            <person name="Elewa A."/>
            <person name="Iarovenko S."/>
            <person name="Subramanian E."/>
            <person name="Araus A.J."/>
            <person name="Petzold A."/>
            <person name="Susuki M."/>
            <person name="Suzuki K.-i.T."/>
            <person name="Hayashi T."/>
            <person name="Toyoda A."/>
            <person name="Oliveira C."/>
            <person name="Osipova E."/>
            <person name="Leigh N.D."/>
            <person name="Simon A."/>
            <person name="Yun M.H."/>
        </authorList>
    </citation>
    <scope>NUCLEOTIDE SEQUENCE</scope>
    <source>
        <strain evidence="2">20211129_DDA</strain>
        <tissue evidence="2">Liver</tissue>
    </source>
</reference>
<accession>A0AAV7WW55</accession>
<feature type="region of interest" description="Disordered" evidence="1">
    <location>
        <begin position="19"/>
        <end position="48"/>
    </location>
</feature>
<organism evidence="2 3">
    <name type="scientific">Pleurodeles waltl</name>
    <name type="common">Iberian ribbed newt</name>
    <dbReference type="NCBI Taxonomy" id="8319"/>
    <lineage>
        <taxon>Eukaryota</taxon>
        <taxon>Metazoa</taxon>
        <taxon>Chordata</taxon>
        <taxon>Craniata</taxon>
        <taxon>Vertebrata</taxon>
        <taxon>Euteleostomi</taxon>
        <taxon>Amphibia</taxon>
        <taxon>Batrachia</taxon>
        <taxon>Caudata</taxon>
        <taxon>Salamandroidea</taxon>
        <taxon>Salamandridae</taxon>
        <taxon>Pleurodelinae</taxon>
        <taxon>Pleurodeles</taxon>
    </lineage>
</organism>